<dbReference type="InterPro" id="IPR024516">
    <property type="entry name" value="Mce_C"/>
</dbReference>
<sequence>MTALGLAHPRRWPRAVLAAVLTVTLIAGVYTVWPRAQQRSITGLFSSAVGLYVGDEVKVAGVTVGRITGIEPGPEHTRVAMSVEAGVPIPADAAALIVSPNLVSARFVEFAPIYDGGPTLSDNAVVGLDRTAVPIEWDQVKDELTKLSAQLGPKPGSAQGPLSELINQAADTFDGSGESFRSAVRELSQVAGRLGDSRADIFDTVKNLHIVVNALAESNEQIVAFTSHVASVSQVLADSSLDIDQALASLNNALSDVRGLLSDNNDALIGQIDRLADFTSLLNERSDDIEQVLHLAPTALANFYNIYNPAQASLAGIVTLPNFGNPVQLMCAGMFETAETPENYKRAEICRQRMAPVVKRLQMNYPPFLFRPITSITAYKGQIIYDTPQTEAKAQTPIAQLQWHPLPGVTPPSIPPDADLSSLMVPDAPTAPHQPDGQAGAGR</sequence>
<evidence type="ECO:0000313" key="6">
    <source>
        <dbReference type="EMBL" id="MCV7026245.1"/>
    </source>
</evidence>
<evidence type="ECO:0000256" key="1">
    <source>
        <dbReference type="SAM" id="MobiDB-lite"/>
    </source>
</evidence>
<evidence type="ECO:0000313" key="7">
    <source>
        <dbReference type="Proteomes" id="UP000069773"/>
    </source>
</evidence>
<keyword evidence="2" id="KW-1133">Transmembrane helix</keyword>
<feature type="region of interest" description="Disordered" evidence="1">
    <location>
        <begin position="406"/>
        <end position="443"/>
    </location>
</feature>
<dbReference type="Pfam" id="PF02470">
    <property type="entry name" value="MlaD"/>
    <property type="match status" value="1"/>
</dbReference>
<evidence type="ECO:0000259" key="4">
    <source>
        <dbReference type="Pfam" id="PF11887"/>
    </source>
</evidence>
<evidence type="ECO:0000313" key="5">
    <source>
        <dbReference type="EMBL" id="GAT07519.1"/>
    </source>
</evidence>
<dbReference type="Proteomes" id="UP001207528">
    <property type="component" value="Unassembled WGS sequence"/>
</dbReference>
<feature type="domain" description="Mammalian cell entry C-terminal" evidence="4">
    <location>
        <begin position="119"/>
        <end position="296"/>
    </location>
</feature>
<keyword evidence="2" id="KW-0812">Transmembrane</keyword>
<dbReference type="EMBL" id="BCTA01000011">
    <property type="protein sequence ID" value="GAT07519.1"/>
    <property type="molecule type" value="Genomic_DNA"/>
</dbReference>
<dbReference type="NCBIfam" id="TIGR00996">
    <property type="entry name" value="Mtu_fam_mce"/>
    <property type="match status" value="1"/>
</dbReference>
<dbReference type="RefSeq" id="WP_064412650.1">
    <property type="nucleotide sequence ID" value="NZ_BCTA01000011.1"/>
</dbReference>
<feature type="domain" description="Mce/MlaD" evidence="3">
    <location>
        <begin position="39"/>
        <end position="112"/>
    </location>
</feature>
<reference evidence="5 7" key="1">
    <citation type="journal article" date="2016" name="Genome Announc.">
        <title>Draft Genome Sequences of Five Rapidly Growing Mycobacterium Species, M. thermoresistibile, M. fortuitum subsp. acetamidolyticum, M. canariasense, M. brisbanense, and M. novocastrense.</title>
        <authorList>
            <person name="Katahira K."/>
            <person name="Ogura Y."/>
            <person name="Gotoh Y."/>
            <person name="Hayashi T."/>
        </authorList>
    </citation>
    <scope>NUCLEOTIDE SEQUENCE [LARGE SCALE GENOMIC DNA]</scope>
    <source>
        <strain evidence="5 7">JCM18114</strain>
    </source>
</reference>
<dbReference type="InterPro" id="IPR052336">
    <property type="entry name" value="MlaD_Phospholipid_Transporter"/>
</dbReference>
<dbReference type="InterPro" id="IPR003399">
    <property type="entry name" value="Mce/MlaD"/>
</dbReference>
<dbReference type="AlphaFoldDB" id="A0AAW5SQ20"/>
<reference evidence="6" key="2">
    <citation type="submission" date="2020-07" db="EMBL/GenBank/DDBJ databases">
        <authorList>
            <person name="Pettersson B.M.F."/>
            <person name="Behra P.R.K."/>
            <person name="Ramesh M."/>
            <person name="Das S."/>
            <person name="Dasgupta S."/>
            <person name="Kirsebom L.A."/>
        </authorList>
    </citation>
    <scope>NUCLEOTIDE SEQUENCE</scope>
    <source>
        <strain evidence="6">DSM 44203</strain>
    </source>
</reference>
<name>A0AAW5SQ20_MYCNV</name>
<feature type="transmembrane region" description="Helical" evidence="2">
    <location>
        <begin position="12"/>
        <end position="33"/>
    </location>
</feature>
<reference evidence="6" key="3">
    <citation type="journal article" date="2022" name="BMC Genomics">
        <title>Comparative genome analysis of mycobacteria focusing on tRNA and non-coding RNA.</title>
        <authorList>
            <person name="Behra P.R.K."/>
            <person name="Pettersson B.M.F."/>
            <person name="Ramesh M."/>
            <person name="Das S."/>
            <person name="Dasgupta S."/>
            <person name="Kirsebom L.A."/>
        </authorList>
    </citation>
    <scope>NUCLEOTIDE SEQUENCE</scope>
    <source>
        <strain evidence="6">DSM 44203</strain>
    </source>
</reference>
<evidence type="ECO:0000259" key="3">
    <source>
        <dbReference type="Pfam" id="PF02470"/>
    </source>
</evidence>
<evidence type="ECO:0000313" key="8">
    <source>
        <dbReference type="Proteomes" id="UP001207528"/>
    </source>
</evidence>
<comment type="caution">
    <text evidence="6">The sequence shown here is derived from an EMBL/GenBank/DDBJ whole genome shotgun (WGS) entry which is preliminary data.</text>
</comment>
<dbReference type="InterPro" id="IPR005693">
    <property type="entry name" value="Mce"/>
</dbReference>
<dbReference type="Proteomes" id="UP000069773">
    <property type="component" value="Unassembled WGS sequence"/>
</dbReference>
<keyword evidence="7" id="KW-1185">Reference proteome</keyword>
<accession>A0AAW5SQ20</accession>
<organism evidence="6 8">
    <name type="scientific">Mycolicibacterium novocastrense</name>
    <name type="common">Mycobacterium novocastrense</name>
    <dbReference type="NCBI Taxonomy" id="59813"/>
    <lineage>
        <taxon>Bacteria</taxon>
        <taxon>Bacillati</taxon>
        <taxon>Actinomycetota</taxon>
        <taxon>Actinomycetes</taxon>
        <taxon>Mycobacteriales</taxon>
        <taxon>Mycobacteriaceae</taxon>
        <taxon>Mycolicibacterium</taxon>
    </lineage>
</organism>
<dbReference type="PANTHER" id="PTHR33371:SF4">
    <property type="entry name" value="INTERMEMBRANE PHOSPHOLIPID TRANSPORT SYSTEM BINDING PROTEIN MLAD"/>
    <property type="match status" value="1"/>
</dbReference>
<dbReference type="PANTHER" id="PTHR33371">
    <property type="entry name" value="INTERMEMBRANE PHOSPHOLIPID TRANSPORT SYSTEM BINDING PROTEIN MLAD-RELATED"/>
    <property type="match status" value="1"/>
</dbReference>
<proteinExistence type="predicted"/>
<protein>
    <submittedName>
        <fullName evidence="5 6">MCE family protein</fullName>
    </submittedName>
</protein>
<dbReference type="Pfam" id="PF11887">
    <property type="entry name" value="Mce4_CUP1"/>
    <property type="match status" value="1"/>
</dbReference>
<keyword evidence="2" id="KW-0472">Membrane</keyword>
<gene>
    <name evidence="6" type="ORF">H7I77_23320</name>
    <name evidence="5" type="ORF">RMCN_0652</name>
</gene>
<dbReference type="EMBL" id="JACKTI010000061">
    <property type="protein sequence ID" value="MCV7026245.1"/>
    <property type="molecule type" value="Genomic_DNA"/>
</dbReference>
<evidence type="ECO:0000256" key="2">
    <source>
        <dbReference type="SAM" id="Phobius"/>
    </source>
</evidence>
<dbReference type="GO" id="GO:0005576">
    <property type="term" value="C:extracellular region"/>
    <property type="evidence" value="ECO:0007669"/>
    <property type="project" value="TreeGrafter"/>
</dbReference>